<dbReference type="OMA" id="NSWLEDY"/>
<protein>
    <submittedName>
        <fullName evidence="3">Membrane protein</fullName>
    </submittedName>
</protein>
<feature type="transmembrane region" description="Helical" evidence="2">
    <location>
        <begin position="16"/>
        <end position="37"/>
    </location>
</feature>
<feature type="transmembrane region" description="Helical" evidence="2">
    <location>
        <begin position="71"/>
        <end position="89"/>
    </location>
</feature>
<evidence type="ECO:0000256" key="2">
    <source>
        <dbReference type="SAM" id="Phobius"/>
    </source>
</evidence>
<dbReference type="AlphaFoldDB" id="A0A069ZW76"/>
<evidence type="ECO:0000313" key="4">
    <source>
        <dbReference type="Proteomes" id="UP000260363"/>
    </source>
</evidence>
<dbReference type="Proteomes" id="UP000260363">
    <property type="component" value="Chromosome"/>
</dbReference>
<evidence type="ECO:0000256" key="1">
    <source>
        <dbReference type="SAM" id="Coils"/>
    </source>
</evidence>
<keyword evidence="1" id="KW-0175">Coiled coil</keyword>
<feature type="transmembrane region" description="Helical" evidence="2">
    <location>
        <begin position="43"/>
        <end position="64"/>
    </location>
</feature>
<dbReference type="PATRIC" id="fig|83560.10.peg.245"/>
<accession>A0A069ZW76</accession>
<organism evidence="3 4">
    <name type="scientific">Chlamydia muridarum</name>
    <dbReference type="NCBI Taxonomy" id="83560"/>
    <lineage>
        <taxon>Bacteria</taxon>
        <taxon>Pseudomonadati</taxon>
        <taxon>Chlamydiota</taxon>
        <taxon>Chlamydiia</taxon>
        <taxon>Chlamydiales</taxon>
        <taxon>Chlamydiaceae</taxon>
        <taxon>Chlamydia/Chlamydophila group</taxon>
        <taxon>Chlamydia</taxon>
    </lineage>
</organism>
<name>A0A069ZW76_CHLMR</name>
<feature type="coiled-coil region" evidence="1">
    <location>
        <begin position="270"/>
        <end position="311"/>
    </location>
</feature>
<keyword evidence="2" id="KW-1133">Transmembrane helix</keyword>
<sequence>MGFGTVRGKGKALKSLFLRPLQSLEVGLLSLPIVLLLGEVGCLSLISSVPLVVVLGVIGVSVALVSFFRNWGYGIAILGAIFLGISLYNHSSISIFWGSLLVFSFVVSLGVFLLSVSLVEGLIREKTASLKKVSICRDELQESYNREVQERKDGELFFQGQVAALERELSVCSDQLQEVSRKYTHAHEDLQVLIDQRDGWLKDYMTLHQEYVRAISGYEEQTLFPWRVFQGHSQESVDDSQQIQVCEKLADLEKLCEEESGSKRYAEERLEKVLSDLLEATHHRESLEKEVVEKDKEIEALKQEISMEKLQNSSAHHERAVYKGKYLQLREQFQVKDAFLKKARRERFLAQEQLLALKREEEEEASDPSTMDSFFIIQNLLLQIEALEEEINYLEELVFHNQNL</sequence>
<dbReference type="KEGG" id="cmg:NC81_01205"/>
<dbReference type="KEGG" id="cmm:NC80_01190"/>
<proteinExistence type="predicted"/>
<dbReference type="GeneID" id="1246408"/>
<dbReference type="KEGG" id="cmx:DNC_01205"/>
<dbReference type="STRING" id="83560.NC80_01190"/>
<dbReference type="EMBL" id="CP007217">
    <property type="protein sequence ID" value="AJR10329.1"/>
    <property type="molecule type" value="Genomic_DNA"/>
</dbReference>
<evidence type="ECO:0000313" key="3">
    <source>
        <dbReference type="EMBL" id="AJR10329.1"/>
    </source>
</evidence>
<feature type="coiled-coil region" evidence="1">
    <location>
        <begin position="340"/>
        <end position="397"/>
    </location>
</feature>
<reference evidence="3 4" key="1">
    <citation type="submission" date="2014-02" db="EMBL/GenBank/DDBJ databases">
        <authorList>
            <person name="Chen C."/>
            <person name="Conrad T.A."/>
            <person name="Zhou Z."/>
            <person name="Lai Z."/>
            <person name="Zhong G."/>
        </authorList>
    </citation>
    <scope>NUCLEOTIDE SEQUENCE [LARGE SCALE GENOMIC DNA]</scope>
    <source>
        <strain evidence="3 4">Nigg3-28</strain>
    </source>
</reference>
<keyword evidence="2" id="KW-0472">Membrane</keyword>
<gene>
    <name evidence="3" type="ORF">BD36_01300</name>
</gene>
<keyword evidence="2" id="KW-0812">Transmembrane</keyword>
<dbReference type="RefSeq" id="WP_010229912.1">
    <property type="nucleotide sequence ID" value="NZ_CP007217.1"/>
</dbReference>
<feature type="transmembrane region" description="Helical" evidence="2">
    <location>
        <begin position="95"/>
        <end position="123"/>
    </location>
</feature>